<keyword evidence="4" id="KW-1133">Transmembrane helix</keyword>
<comment type="caution">
    <text evidence="6">The sequence shown here is derived from an EMBL/GenBank/DDBJ whole genome shotgun (WGS) entry which is preliminary data.</text>
</comment>
<evidence type="ECO:0000259" key="5">
    <source>
        <dbReference type="PROSITE" id="PS50887"/>
    </source>
</evidence>
<dbReference type="GO" id="GO:0005886">
    <property type="term" value="C:plasma membrane"/>
    <property type="evidence" value="ECO:0007669"/>
    <property type="project" value="TreeGrafter"/>
</dbReference>
<dbReference type="AlphaFoldDB" id="A0A4R3N572"/>
<feature type="transmembrane region" description="Helical" evidence="4">
    <location>
        <begin position="17"/>
        <end position="39"/>
    </location>
</feature>
<dbReference type="GO" id="GO:1902201">
    <property type="term" value="P:negative regulation of bacterial-type flagellum-dependent cell motility"/>
    <property type="evidence" value="ECO:0007669"/>
    <property type="project" value="TreeGrafter"/>
</dbReference>
<dbReference type="InterPro" id="IPR000160">
    <property type="entry name" value="GGDEF_dom"/>
</dbReference>
<dbReference type="OrthoDB" id="9803824at2"/>
<evidence type="ECO:0000256" key="2">
    <source>
        <dbReference type="ARBA" id="ARBA00012528"/>
    </source>
</evidence>
<organism evidence="6 7">
    <name type="scientific">Thermomonas haemolytica</name>
    <dbReference type="NCBI Taxonomy" id="141949"/>
    <lineage>
        <taxon>Bacteria</taxon>
        <taxon>Pseudomonadati</taxon>
        <taxon>Pseudomonadota</taxon>
        <taxon>Gammaproteobacteria</taxon>
        <taxon>Lysobacterales</taxon>
        <taxon>Lysobacteraceae</taxon>
        <taxon>Thermomonas</taxon>
    </lineage>
</organism>
<dbReference type="PANTHER" id="PTHR45138">
    <property type="entry name" value="REGULATORY COMPONENTS OF SENSORY TRANSDUCTION SYSTEM"/>
    <property type="match status" value="1"/>
</dbReference>
<dbReference type="GO" id="GO:0052621">
    <property type="term" value="F:diguanylate cyclase activity"/>
    <property type="evidence" value="ECO:0007669"/>
    <property type="project" value="UniProtKB-EC"/>
</dbReference>
<dbReference type="Gene3D" id="3.30.450.20">
    <property type="entry name" value="PAS domain"/>
    <property type="match status" value="1"/>
</dbReference>
<evidence type="ECO:0000256" key="1">
    <source>
        <dbReference type="ARBA" id="ARBA00001946"/>
    </source>
</evidence>
<dbReference type="SMART" id="SM00267">
    <property type="entry name" value="GGDEF"/>
    <property type="match status" value="1"/>
</dbReference>
<dbReference type="Gene3D" id="3.30.70.270">
    <property type="match status" value="1"/>
</dbReference>
<name>A0A4R3N572_9GAMM</name>
<dbReference type="RefSeq" id="WP_114959891.1">
    <property type="nucleotide sequence ID" value="NZ_MSZW01000039.1"/>
</dbReference>
<keyword evidence="4" id="KW-0472">Membrane</keyword>
<dbReference type="FunFam" id="3.30.70.270:FF:000001">
    <property type="entry name" value="Diguanylate cyclase domain protein"/>
    <property type="match status" value="1"/>
</dbReference>
<evidence type="ECO:0000256" key="4">
    <source>
        <dbReference type="SAM" id="Phobius"/>
    </source>
</evidence>
<dbReference type="InterPro" id="IPR043128">
    <property type="entry name" value="Rev_trsase/Diguanyl_cyclase"/>
</dbReference>
<dbReference type="PANTHER" id="PTHR45138:SF9">
    <property type="entry name" value="DIGUANYLATE CYCLASE DGCM-RELATED"/>
    <property type="match status" value="1"/>
</dbReference>
<dbReference type="NCBIfam" id="TIGR00254">
    <property type="entry name" value="GGDEF"/>
    <property type="match status" value="1"/>
</dbReference>
<accession>A0A4R3N572</accession>
<comment type="catalytic activity">
    <reaction evidence="3">
        <text>2 GTP = 3',3'-c-di-GMP + 2 diphosphate</text>
        <dbReference type="Rhea" id="RHEA:24898"/>
        <dbReference type="ChEBI" id="CHEBI:33019"/>
        <dbReference type="ChEBI" id="CHEBI:37565"/>
        <dbReference type="ChEBI" id="CHEBI:58805"/>
        <dbReference type="EC" id="2.7.7.65"/>
    </reaction>
</comment>
<dbReference type="InterPro" id="IPR029787">
    <property type="entry name" value="Nucleotide_cyclase"/>
</dbReference>
<comment type="cofactor">
    <cofactor evidence="1">
        <name>Mg(2+)</name>
        <dbReference type="ChEBI" id="CHEBI:18420"/>
    </cofactor>
</comment>
<protein>
    <recommendedName>
        <fullName evidence="2">diguanylate cyclase</fullName>
        <ecNumber evidence="2">2.7.7.65</ecNumber>
    </recommendedName>
</protein>
<dbReference type="EC" id="2.7.7.65" evidence="2"/>
<dbReference type="Proteomes" id="UP000295414">
    <property type="component" value="Unassembled WGS sequence"/>
</dbReference>
<keyword evidence="4" id="KW-0812">Transmembrane</keyword>
<feature type="domain" description="GGDEF" evidence="5">
    <location>
        <begin position="428"/>
        <end position="560"/>
    </location>
</feature>
<reference evidence="6 7" key="1">
    <citation type="submission" date="2019-03" db="EMBL/GenBank/DDBJ databases">
        <title>Genomic Encyclopedia of Type Strains, Phase IV (KMG-IV): sequencing the most valuable type-strain genomes for metagenomic binning, comparative biology and taxonomic classification.</title>
        <authorList>
            <person name="Goeker M."/>
        </authorList>
    </citation>
    <scope>NUCLEOTIDE SEQUENCE [LARGE SCALE GENOMIC DNA]</scope>
    <source>
        <strain evidence="6 7">DSM 13605</strain>
    </source>
</reference>
<evidence type="ECO:0000313" key="6">
    <source>
        <dbReference type="EMBL" id="TCT23431.1"/>
    </source>
</evidence>
<sequence>MQSGEDASGTWSMRHRLALGLALATLLPVLLFGAALLWSQWRDSRDTLMLRLDANARLNAGVIDDYLDAQQAGLDLLADQMAMDLSRAKPDLAKLLYLYPGMLRALHADADGNVTLVRDARGRALAPPDGGVGGEAWFRWVRAQSRIHVSGVHRQQAFGDEAVVTISAPVLRGNVFDGALQAAIPVERFTRLLSQSLARRDLQLLLLDTDNRVIHAAPALDFSVLDDAGPLGRQLRAQARPSDREVQVRRMSGLLHDGDEAYVAAVRLQHGWTLVLAAPGAILWAPLWPRLLLLLVLLGASTIGVGAVIWWQRRMLGDSLGYLLASLRGYALGGRIDASANARLPDELLPLAEGIGELGARMNAAFDELNKVLEEREQVIAARTDSLRRAVAELDRISRTDALTGCLNYRGFVEAGQRLWAEAHESGKPLSVLALDIDHFKRYNDLYGHAEGDSALRRFAGAVRSALLHSDDVLARPGGEEFTVLLPATTHAQAMHVAKRVCQRVRDADIAHAGSPKGRITVSVGVATLSAVDTELEDLLKRADAALYRAKDAGRDTFSD</sequence>
<feature type="transmembrane region" description="Helical" evidence="4">
    <location>
        <begin position="291"/>
        <end position="311"/>
    </location>
</feature>
<evidence type="ECO:0000256" key="3">
    <source>
        <dbReference type="ARBA" id="ARBA00034247"/>
    </source>
</evidence>
<dbReference type="SUPFAM" id="SSF55073">
    <property type="entry name" value="Nucleotide cyclase"/>
    <property type="match status" value="1"/>
</dbReference>
<keyword evidence="7" id="KW-1185">Reference proteome</keyword>
<evidence type="ECO:0000313" key="7">
    <source>
        <dbReference type="Proteomes" id="UP000295414"/>
    </source>
</evidence>
<gene>
    <name evidence="6" type="ORF">EDC34_10520</name>
</gene>
<dbReference type="GO" id="GO:0043709">
    <property type="term" value="P:cell adhesion involved in single-species biofilm formation"/>
    <property type="evidence" value="ECO:0007669"/>
    <property type="project" value="TreeGrafter"/>
</dbReference>
<dbReference type="PROSITE" id="PS50887">
    <property type="entry name" value="GGDEF"/>
    <property type="match status" value="1"/>
</dbReference>
<dbReference type="EMBL" id="SMAP01000005">
    <property type="protein sequence ID" value="TCT23431.1"/>
    <property type="molecule type" value="Genomic_DNA"/>
</dbReference>
<proteinExistence type="predicted"/>
<dbReference type="Pfam" id="PF00990">
    <property type="entry name" value="GGDEF"/>
    <property type="match status" value="1"/>
</dbReference>
<dbReference type="CDD" id="cd01949">
    <property type="entry name" value="GGDEF"/>
    <property type="match status" value="1"/>
</dbReference>
<dbReference type="InterPro" id="IPR050469">
    <property type="entry name" value="Diguanylate_Cyclase"/>
</dbReference>